<dbReference type="Proteomes" id="UP000006201">
    <property type="component" value="Unassembled WGS sequence"/>
</dbReference>
<accession>A4C6V1</accession>
<gene>
    <name evidence="2" type="ORF">PTD2_12834</name>
</gene>
<dbReference type="PANTHER" id="PTHR11538:SF26">
    <property type="entry name" value="FERREDOXIN-FOLD ANTICODON-BINDING DOMAIN-CONTAINING PROTEIN 1"/>
    <property type="match status" value="1"/>
</dbReference>
<protein>
    <submittedName>
        <fullName evidence="2">Putative orphan protein</fullName>
    </submittedName>
</protein>
<comment type="caution">
    <text evidence="2">The sequence shown here is derived from an EMBL/GenBank/DDBJ whole genome shotgun (WGS) entry which is preliminary data.</text>
</comment>
<evidence type="ECO:0000259" key="1">
    <source>
        <dbReference type="Pfam" id="PF10354"/>
    </source>
</evidence>
<dbReference type="AlphaFoldDB" id="A4C6V1"/>
<feature type="domain" description="25S rRNA (uridine-N(3))-methyltransferase BMT5-like" evidence="1">
    <location>
        <begin position="10"/>
        <end position="182"/>
    </location>
</feature>
<dbReference type="GO" id="GO:0070475">
    <property type="term" value="P:rRNA base methylation"/>
    <property type="evidence" value="ECO:0007669"/>
    <property type="project" value="InterPro"/>
</dbReference>
<name>A4C6V1_9GAMM</name>
<organism evidence="2 3">
    <name type="scientific">Pseudoalteromonas tunicata D2</name>
    <dbReference type="NCBI Taxonomy" id="87626"/>
    <lineage>
        <taxon>Bacteria</taxon>
        <taxon>Pseudomonadati</taxon>
        <taxon>Pseudomonadota</taxon>
        <taxon>Gammaproteobacteria</taxon>
        <taxon>Alteromonadales</taxon>
        <taxon>Pseudoalteromonadaceae</taxon>
        <taxon>Pseudoalteromonas</taxon>
    </lineage>
</organism>
<dbReference type="InterPro" id="IPR019446">
    <property type="entry name" value="BMT5-like"/>
</dbReference>
<dbReference type="Pfam" id="PF10354">
    <property type="entry name" value="BMT5-like"/>
    <property type="match status" value="1"/>
</dbReference>
<dbReference type="HOGENOM" id="CLU_1041384_0_0_6"/>
<evidence type="ECO:0000313" key="3">
    <source>
        <dbReference type="Proteomes" id="UP000006201"/>
    </source>
</evidence>
<dbReference type="EMBL" id="AAOH01000002">
    <property type="protein sequence ID" value="EAR29705.1"/>
    <property type="molecule type" value="Genomic_DNA"/>
</dbReference>
<dbReference type="eggNOG" id="ENOG502Z7XU">
    <property type="taxonomic scope" value="Bacteria"/>
</dbReference>
<keyword evidence="3" id="KW-1185">Reference proteome</keyword>
<proteinExistence type="predicted"/>
<dbReference type="GO" id="GO:0070042">
    <property type="term" value="F:rRNA (uridine-N3-)-methyltransferase activity"/>
    <property type="evidence" value="ECO:0007669"/>
    <property type="project" value="InterPro"/>
</dbReference>
<dbReference type="GO" id="GO:0005737">
    <property type="term" value="C:cytoplasm"/>
    <property type="evidence" value="ECO:0007669"/>
    <property type="project" value="TreeGrafter"/>
</dbReference>
<dbReference type="PANTHER" id="PTHR11538">
    <property type="entry name" value="PHENYLALANYL-TRNA SYNTHETASE"/>
    <property type="match status" value="1"/>
</dbReference>
<sequence length="267" mass="30998">MIINPDWRILTIGDGDLSFSAALWQHHKPHTLCATVLDSRTTLLEKYSDNQLDFLEKNNITVLTDFDVTNSNTWQGISYGQFDLVIFQFPLVPAFNNAALFFNECEHISVNTLNRILLRHFLLNCFKHFLDPAGQRLALITSKDVKPYSHWNIETALVEQTELNYLGKTPFDITQFDGYKVRNVDRDKHVKETQGWSYIFSDSDAHLVQQHLIAPLNCSNGCCWCQITHFQSEIDKTNHLASKRHREMAKFSQQWQWALAHHTSFQN</sequence>
<reference evidence="2 3" key="1">
    <citation type="submission" date="2006-02" db="EMBL/GenBank/DDBJ databases">
        <authorList>
            <person name="Moran M.A."/>
            <person name="Kjelleberg S."/>
            <person name="Egan S."/>
            <person name="Saunders N."/>
            <person name="Thomas T."/>
            <person name="Ferriera S."/>
            <person name="Johnson J."/>
            <person name="Kravitz S."/>
            <person name="Halpern A."/>
            <person name="Remington K."/>
            <person name="Beeson K."/>
            <person name="Tran B."/>
            <person name="Rogers Y.-H."/>
            <person name="Friedman R."/>
            <person name="Venter J.C."/>
        </authorList>
    </citation>
    <scope>NUCLEOTIDE SEQUENCE [LARGE SCALE GENOMIC DNA]</scope>
    <source>
        <strain evidence="2 3">D2</strain>
    </source>
</reference>
<evidence type="ECO:0000313" key="2">
    <source>
        <dbReference type="EMBL" id="EAR29705.1"/>
    </source>
</evidence>
<dbReference type="RefSeq" id="WP_009837579.1">
    <property type="nucleotide sequence ID" value="NZ_AAOH01000002.1"/>
</dbReference>
<dbReference type="OrthoDB" id="6116173at2"/>
<dbReference type="STRING" id="87626.PTD2_12834"/>